<evidence type="ECO:0000313" key="1">
    <source>
        <dbReference type="EMBL" id="MDO6459000.1"/>
    </source>
</evidence>
<dbReference type="RefSeq" id="WP_303495194.1">
    <property type="nucleotide sequence ID" value="NZ_JAUOPJ010000027.1"/>
</dbReference>
<dbReference type="GO" id="GO:0008146">
    <property type="term" value="F:sulfotransferase activity"/>
    <property type="evidence" value="ECO:0007669"/>
    <property type="project" value="InterPro"/>
</dbReference>
<dbReference type="Pfam" id="PF03567">
    <property type="entry name" value="Sulfotransfer_2"/>
    <property type="match status" value="1"/>
</dbReference>
<dbReference type="Proteomes" id="UP001169823">
    <property type="component" value="Unassembled WGS sequence"/>
</dbReference>
<comment type="caution">
    <text evidence="1">The sequence shown here is derived from an EMBL/GenBank/DDBJ whole genome shotgun (WGS) entry which is preliminary data.</text>
</comment>
<organism evidence="1 2">
    <name type="scientific">Celeribacter halophilus</name>
    <dbReference type="NCBI Taxonomy" id="576117"/>
    <lineage>
        <taxon>Bacteria</taxon>
        <taxon>Pseudomonadati</taxon>
        <taxon>Pseudomonadota</taxon>
        <taxon>Alphaproteobacteria</taxon>
        <taxon>Rhodobacterales</taxon>
        <taxon>Roseobacteraceae</taxon>
        <taxon>Celeribacter</taxon>
    </lineage>
</organism>
<dbReference type="AlphaFoldDB" id="A0AAW7Y2D2"/>
<accession>A0AAW7Y2D2</accession>
<evidence type="ECO:0000313" key="2">
    <source>
        <dbReference type="Proteomes" id="UP001169823"/>
    </source>
</evidence>
<dbReference type="GO" id="GO:0016020">
    <property type="term" value="C:membrane"/>
    <property type="evidence" value="ECO:0007669"/>
    <property type="project" value="InterPro"/>
</dbReference>
<protein>
    <submittedName>
        <fullName evidence="1">Sulfotransferase family 2 domain-containing protein</fullName>
    </submittedName>
</protein>
<name>A0AAW7Y2D2_9RHOB</name>
<dbReference type="InterPro" id="IPR005331">
    <property type="entry name" value="Sulfotransferase"/>
</dbReference>
<sequence length="241" mass="28304">MTYRPSFRLGEFRANTPQFFLPNEEGKTVLYTYIRKNACTSFKRLMLMKARRRVWRKQPDLRKIREFRVKPPVGHFDHSIFVWRDPFERAVSTYVNKFVQRSGNEDIFNSFQDVTGKDPISATFRDFIDYLQNPFSKLDPHAWPQKSHLLEIEYSFPIEMKELARVMREEFPSIAPYFQKPVNKSSQEAELEGDLCDVPANDITISSSENFSDVRSVVEEIYASDKEMISEIRSVQSGMIC</sequence>
<proteinExistence type="predicted"/>
<dbReference type="EMBL" id="JAUOPJ010000027">
    <property type="protein sequence ID" value="MDO6459000.1"/>
    <property type="molecule type" value="Genomic_DNA"/>
</dbReference>
<gene>
    <name evidence="1" type="ORF">Q4494_18135</name>
</gene>
<reference evidence="1" key="1">
    <citation type="submission" date="2023-07" db="EMBL/GenBank/DDBJ databases">
        <title>Genome content predicts the carbon catabolic preferences of heterotrophic bacteria.</title>
        <authorList>
            <person name="Gralka M."/>
        </authorList>
    </citation>
    <scope>NUCLEOTIDE SEQUENCE</scope>
    <source>
        <strain evidence="1">I2M02</strain>
    </source>
</reference>